<name>A0AAV2T1M4_CALDB</name>
<dbReference type="AlphaFoldDB" id="A0AAV2T1M4"/>
<sequence>MQDNVSVLKACKRSTMVLHAITPMAYSFFVILTDLDRELPLEAALKTDILSGVFTPPVKDKWLLFAKPHLAEKFKFKSLAICVGTIERQLKFGAREHILVFLWQTITQQYAAASASQQVRTRR</sequence>
<evidence type="ECO:0000313" key="1">
    <source>
        <dbReference type="EMBL" id="CAL5129283.1"/>
    </source>
</evidence>
<dbReference type="EMBL" id="CAXLJL010000001">
    <property type="protein sequence ID" value="CAL5129283.1"/>
    <property type="molecule type" value="Genomic_DNA"/>
</dbReference>
<comment type="caution">
    <text evidence="1">The sequence shown here is derived from an EMBL/GenBank/DDBJ whole genome shotgun (WGS) entry which is preliminary data.</text>
</comment>
<evidence type="ECO:0000313" key="2">
    <source>
        <dbReference type="Proteomes" id="UP001497525"/>
    </source>
</evidence>
<reference evidence="1" key="1">
    <citation type="submission" date="2024-06" db="EMBL/GenBank/DDBJ databases">
        <authorList>
            <person name="Liu X."/>
            <person name="Lenzi L."/>
            <person name="Haldenby T S."/>
            <person name="Uol C."/>
        </authorList>
    </citation>
    <scope>NUCLEOTIDE SEQUENCE</scope>
</reference>
<dbReference type="Proteomes" id="UP001497525">
    <property type="component" value="Unassembled WGS sequence"/>
</dbReference>
<accession>A0AAV2T1M4</accession>
<proteinExistence type="predicted"/>
<gene>
    <name evidence="1" type="ORF">CDAUBV1_LOCUS222</name>
</gene>
<protein>
    <submittedName>
        <fullName evidence="1">Uncharacterized protein</fullName>
    </submittedName>
</protein>
<organism evidence="1 2">
    <name type="scientific">Calicophoron daubneyi</name>
    <name type="common">Rumen fluke</name>
    <name type="synonym">Paramphistomum daubneyi</name>
    <dbReference type="NCBI Taxonomy" id="300641"/>
    <lineage>
        <taxon>Eukaryota</taxon>
        <taxon>Metazoa</taxon>
        <taxon>Spiralia</taxon>
        <taxon>Lophotrochozoa</taxon>
        <taxon>Platyhelminthes</taxon>
        <taxon>Trematoda</taxon>
        <taxon>Digenea</taxon>
        <taxon>Plagiorchiida</taxon>
        <taxon>Pronocephalata</taxon>
        <taxon>Paramphistomoidea</taxon>
        <taxon>Paramphistomidae</taxon>
        <taxon>Calicophoron</taxon>
    </lineage>
</organism>